<dbReference type="RefSeq" id="WP_342016613.1">
    <property type="nucleotide sequence ID" value="NZ_JAVTII010000001.1"/>
</dbReference>
<evidence type="ECO:0008006" key="3">
    <source>
        <dbReference type="Google" id="ProtNLM"/>
    </source>
</evidence>
<dbReference type="EMBL" id="JAZDDP010000001">
    <property type="protein sequence ID" value="MEL3918235.1"/>
    <property type="molecule type" value="Genomic_DNA"/>
</dbReference>
<evidence type="ECO:0000313" key="2">
    <source>
        <dbReference type="Proteomes" id="UP001491613"/>
    </source>
</evidence>
<keyword evidence="2" id="KW-1185">Reference proteome</keyword>
<gene>
    <name evidence="1" type="ORF">V1482_02270</name>
</gene>
<sequence>MDNMRINFTPSVKKEIARRAMHICSNPDCLRFTVYSTTEENARSIAEAAHINAASDQGPRSIIKDEEELKKAENGIWLCSICHTKVDNDESYYDEERLRSWKIIHEDVLRRIVGKDLESALLNLRNHKRYYDEARELVSYIESRRVLHEGLDMEFPPRVLESLNNIRERVSQTKAKVNPDASLFDALNKIQLAIDEFLRSIGPETDLKTLRCNCNDPVWVKFSEELLKLRSGIIIILKVVSTDADYQLRW</sequence>
<organism evidence="1 2">
    <name type="scientific">Aeromonas enteropelogenes</name>
    <name type="common">Aeromonas trota</name>
    <dbReference type="NCBI Taxonomy" id="29489"/>
    <lineage>
        <taxon>Bacteria</taxon>
        <taxon>Pseudomonadati</taxon>
        <taxon>Pseudomonadota</taxon>
        <taxon>Gammaproteobacteria</taxon>
        <taxon>Aeromonadales</taxon>
        <taxon>Aeromonadaceae</taxon>
        <taxon>Aeromonas</taxon>
    </lineage>
</organism>
<evidence type="ECO:0000313" key="1">
    <source>
        <dbReference type="EMBL" id="MEL3918235.1"/>
    </source>
</evidence>
<dbReference type="Proteomes" id="UP001491613">
    <property type="component" value="Unassembled WGS sequence"/>
</dbReference>
<accession>A0ABU9J8D5</accession>
<proteinExistence type="predicted"/>
<reference evidence="1 2" key="1">
    <citation type="submission" date="2024-01" db="EMBL/GenBank/DDBJ databases">
        <title>Horizontal gene transfer in Aeromonas trota.</title>
        <authorList>
            <person name="Otero Olarra J.E."/>
            <person name="Perez Valdespino A."/>
        </authorList>
    </citation>
    <scope>NUCLEOTIDE SEQUENCE [LARGE SCALE GENOMIC DNA]</scope>
    <source>
        <strain evidence="1 2">9.1</strain>
    </source>
</reference>
<name>A0ABU9J8D5_AEREN</name>
<comment type="caution">
    <text evidence="1">The sequence shown here is derived from an EMBL/GenBank/DDBJ whole genome shotgun (WGS) entry which is preliminary data.</text>
</comment>
<protein>
    <recommendedName>
        <fullName evidence="3">HNH endonuclease</fullName>
    </recommendedName>
</protein>